<reference evidence="2 3" key="1">
    <citation type="submission" date="2023-07" db="EMBL/GenBank/DDBJ databases">
        <title>Genomic Encyclopedia of Type Strains, Phase IV (KMG-IV): sequencing the most valuable type-strain genomes for metagenomic binning, comparative biology and taxonomic classification.</title>
        <authorList>
            <person name="Goeker M."/>
        </authorList>
    </citation>
    <scope>NUCLEOTIDE SEQUENCE [LARGE SCALE GENOMIC DNA]</scope>
    <source>
        <strain evidence="2 3">DSM 19092</strain>
    </source>
</reference>
<accession>A0ABT9VLR7</accession>
<dbReference type="EMBL" id="JAUSTR010000002">
    <property type="protein sequence ID" value="MDQ0161919.1"/>
    <property type="molecule type" value="Genomic_DNA"/>
</dbReference>
<keyword evidence="3" id="KW-1185">Reference proteome</keyword>
<keyword evidence="1" id="KW-0175">Coiled coil</keyword>
<evidence type="ECO:0000256" key="1">
    <source>
        <dbReference type="SAM" id="Coils"/>
    </source>
</evidence>
<comment type="caution">
    <text evidence="2">The sequence shown here is derived from an EMBL/GenBank/DDBJ whole genome shotgun (WGS) entry which is preliminary data.</text>
</comment>
<name>A0ABT9VLR7_9BACI</name>
<dbReference type="InterPro" id="IPR022258">
    <property type="entry name" value="Flagellar_operon_YvyF"/>
</dbReference>
<keyword evidence="2" id="KW-0966">Cell projection</keyword>
<keyword evidence="2" id="KW-0282">Flagellum</keyword>
<protein>
    <submittedName>
        <fullName evidence="2">Flagellar operon protein (TIGR03826 family)</fullName>
    </submittedName>
</protein>
<organism evidence="2 3">
    <name type="scientific">Aeribacillus alveayuensis</name>
    <dbReference type="NCBI Taxonomy" id="279215"/>
    <lineage>
        <taxon>Bacteria</taxon>
        <taxon>Bacillati</taxon>
        <taxon>Bacillota</taxon>
        <taxon>Bacilli</taxon>
        <taxon>Bacillales</taxon>
        <taxon>Bacillaceae</taxon>
        <taxon>Aeribacillus</taxon>
    </lineage>
</organism>
<sequence>MGELANCSKCHALFIKTKFRDICDACYKEEEKAFETVYNFLRKRENRTATLTEVVKGTGVSEELILKFIRQRRIQLTHYPNLGYSCEKCGKIIREGKLCENCTMELKREIERLHKYNEEKSQGNRQATYYSFDPEK</sequence>
<proteinExistence type="predicted"/>
<evidence type="ECO:0000313" key="2">
    <source>
        <dbReference type="EMBL" id="MDQ0161919.1"/>
    </source>
</evidence>
<dbReference type="Proteomes" id="UP001225646">
    <property type="component" value="Unassembled WGS sequence"/>
</dbReference>
<gene>
    <name evidence="2" type="ORF">J2S06_000993</name>
</gene>
<evidence type="ECO:0000313" key="3">
    <source>
        <dbReference type="Proteomes" id="UP001225646"/>
    </source>
</evidence>
<keyword evidence="2" id="KW-0969">Cilium</keyword>
<dbReference type="NCBIfam" id="TIGR03826">
    <property type="entry name" value="YvyF"/>
    <property type="match status" value="1"/>
</dbReference>
<dbReference type="RefSeq" id="WP_419151497.1">
    <property type="nucleotide sequence ID" value="NZ_JAUSTR010000002.1"/>
</dbReference>
<feature type="coiled-coil region" evidence="1">
    <location>
        <begin position="99"/>
        <end position="126"/>
    </location>
</feature>